<dbReference type="PANTHER" id="PTHR24189:SF50">
    <property type="entry name" value="ANKYRIN REPEAT AND SOCS BOX PROTEIN 2"/>
    <property type="match status" value="1"/>
</dbReference>
<reference evidence="4 5" key="1">
    <citation type="submission" date="2018-07" db="EMBL/GenBank/DDBJ databases">
        <title>Genomic Encyclopedia of Type Strains, Phase III (KMG-III): the genomes of soil and plant-associated and newly described type strains.</title>
        <authorList>
            <person name="Whitman W."/>
        </authorList>
    </citation>
    <scope>NUCLEOTIDE SEQUENCE [LARGE SCALE GENOMIC DNA]</scope>
    <source>
        <strain evidence="4 5">CECT 7287</strain>
    </source>
</reference>
<dbReference type="InterPro" id="IPR002110">
    <property type="entry name" value="Ankyrin_rpt"/>
</dbReference>
<dbReference type="InterPro" id="IPR036770">
    <property type="entry name" value="Ankyrin_rpt-contain_sf"/>
</dbReference>
<dbReference type="OrthoDB" id="9812708at2"/>
<evidence type="ECO:0000313" key="4">
    <source>
        <dbReference type="EMBL" id="RED76718.1"/>
    </source>
</evidence>
<gene>
    <name evidence="4" type="ORF">DFP98_111102</name>
</gene>
<sequence>MAKRKTLPKDFDALIEKKDIEALKAVFRKCELDAYSGNYMKEPALSCFNIPDEWVRWLVEQGANINAVDAYGRAPLHAHSMRMSGDVEVFLKLGADVELKDKYGDTPLHMAAGSANFRCVQQLVNHGANIRAVNDSRMTPLDKALINGGNIHLANLAKISDLLLSKGVETTETMRAAVTRLGENFEFHRANFNKDMFAETEEGLYRLYELFAVEPVARRQMHDGKAPILLQKQNWKENFSDLWALLVPSSGSAQTAQGEVVRIAGKVRDEIFRNGGGNWGPYFKKMLDKYKEVLAAGNPLPSELLEEAGLVVDKVRRSGDGDEELNRLCEWAVIWVRQNPDPLPLGKTDY</sequence>
<dbReference type="AlphaFoldDB" id="A0A3D9JRR7"/>
<evidence type="ECO:0000256" key="1">
    <source>
        <dbReference type="ARBA" id="ARBA00022737"/>
    </source>
</evidence>
<keyword evidence="2 3" id="KW-0040">ANK repeat</keyword>
<dbReference type="SMART" id="SM00248">
    <property type="entry name" value="ANK"/>
    <property type="match status" value="2"/>
</dbReference>
<evidence type="ECO:0000256" key="3">
    <source>
        <dbReference type="PROSITE-ProRule" id="PRU00023"/>
    </source>
</evidence>
<dbReference type="PROSITE" id="PS50088">
    <property type="entry name" value="ANK_REPEAT"/>
    <property type="match status" value="1"/>
</dbReference>
<organism evidence="4 5">
    <name type="scientific">Cohnella phaseoli</name>
    <dbReference type="NCBI Taxonomy" id="456490"/>
    <lineage>
        <taxon>Bacteria</taxon>
        <taxon>Bacillati</taxon>
        <taxon>Bacillota</taxon>
        <taxon>Bacilli</taxon>
        <taxon>Bacillales</taxon>
        <taxon>Paenibacillaceae</taxon>
        <taxon>Cohnella</taxon>
    </lineage>
</organism>
<dbReference type="RefSeq" id="WP_116061516.1">
    <property type="nucleotide sequence ID" value="NZ_QRDZ01000011.1"/>
</dbReference>
<accession>A0A3D9JRR7</accession>
<name>A0A3D9JRR7_9BACL</name>
<dbReference type="Gene3D" id="1.25.40.20">
    <property type="entry name" value="Ankyrin repeat-containing domain"/>
    <property type="match status" value="1"/>
</dbReference>
<protein>
    <submittedName>
        <fullName evidence="4">Ankyrin repeat protein</fullName>
    </submittedName>
</protein>
<dbReference type="InterPro" id="IPR050745">
    <property type="entry name" value="Multifunctional_regulatory"/>
</dbReference>
<proteinExistence type="predicted"/>
<evidence type="ECO:0000313" key="5">
    <source>
        <dbReference type="Proteomes" id="UP000256977"/>
    </source>
</evidence>
<dbReference type="SUPFAM" id="SSF48403">
    <property type="entry name" value="Ankyrin repeat"/>
    <property type="match status" value="1"/>
</dbReference>
<keyword evidence="5" id="KW-1185">Reference proteome</keyword>
<dbReference type="PROSITE" id="PS50297">
    <property type="entry name" value="ANK_REP_REGION"/>
    <property type="match status" value="1"/>
</dbReference>
<comment type="caution">
    <text evidence="4">The sequence shown here is derived from an EMBL/GenBank/DDBJ whole genome shotgun (WGS) entry which is preliminary data.</text>
</comment>
<feature type="repeat" description="ANK" evidence="3">
    <location>
        <begin position="103"/>
        <end position="135"/>
    </location>
</feature>
<keyword evidence="1" id="KW-0677">Repeat</keyword>
<dbReference type="Proteomes" id="UP000256977">
    <property type="component" value="Unassembled WGS sequence"/>
</dbReference>
<dbReference type="EMBL" id="QRDZ01000011">
    <property type="protein sequence ID" value="RED76718.1"/>
    <property type="molecule type" value="Genomic_DNA"/>
</dbReference>
<evidence type="ECO:0000256" key="2">
    <source>
        <dbReference type="ARBA" id="ARBA00023043"/>
    </source>
</evidence>
<dbReference type="PANTHER" id="PTHR24189">
    <property type="entry name" value="MYOTROPHIN"/>
    <property type="match status" value="1"/>
</dbReference>
<dbReference type="Pfam" id="PF12796">
    <property type="entry name" value="Ank_2"/>
    <property type="match status" value="1"/>
</dbReference>